<reference evidence="1 2" key="1">
    <citation type="submission" date="2018-09" db="EMBL/GenBank/DDBJ databases">
        <title>Paenibacillus SK2017-BO5.</title>
        <authorList>
            <person name="Piskunova J.V."/>
            <person name="Dubiley S.A."/>
            <person name="Severinov K.V."/>
        </authorList>
    </citation>
    <scope>NUCLEOTIDE SEQUENCE [LARGE SCALE GENOMIC DNA]</scope>
    <source>
        <strain evidence="1 2">BO5</strain>
    </source>
</reference>
<comment type="caution">
    <text evidence="1">The sequence shown here is derived from an EMBL/GenBank/DDBJ whole genome shotgun (WGS) entry which is preliminary data.</text>
</comment>
<accession>A0A3A3GEG9</accession>
<dbReference type="AlphaFoldDB" id="A0A3A3GEG9"/>
<dbReference type="OrthoDB" id="2649829at2"/>
<name>A0A3A3GEG9_PANTH</name>
<dbReference type="EMBL" id="QYZD01000027">
    <property type="protein sequence ID" value="RJG21105.1"/>
    <property type="molecule type" value="Genomic_DNA"/>
</dbReference>
<sequence>MRWLTIKRWFSKVQKQEVAEAIEHEELMDDIRRALREWERAHVRFQYAVGEDEVDYAIFTLEAAEKRVGMLIKKAKRDKLHALELGKGWA</sequence>
<gene>
    <name evidence="1" type="ORF">DQX05_22470</name>
</gene>
<evidence type="ECO:0000313" key="2">
    <source>
        <dbReference type="Proteomes" id="UP000266177"/>
    </source>
</evidence>
<dbReference type="RefSeq" id="WP_119795689.1">
    <property type="nucleotide sequence ID" value="NZ_QYZD01000027.1"/>
</dbReference>
<proteinExistence type="predicted"/>
<dbReference type="Proteomes" id="UP000266177">
    <property type="component" value="Unassembled WGS sequence"/>
</dbReference>
<organism evidence="1 2">
    <name type="scientific">Paenibacillus thiaminolyticus</name>
    <name type="common">Bacillus thiaminolyticus</name>
    <dbReference type="NCBI Taxonomy" id="49283"/>
    <lineage>
        <taxon>Bacteria</taxon>
        <taxon>Bacillati</taxon>
        <taxon>Bacillota</taxon>
        <taxon>Bacilli</taxon>
        <taxon>Bacillales</taxon>
        <taxon>Paenibacillaceae</taxon>
        <taxon>Paenibacillus</taxon>
    </lineage>
</organism>
<evidence type="ECO:0000313" key="1">
    <source>
        <dbReference type="EMBL" id="RJG21105.1"/>
    </source>
</evidence>
<protein>
    <submittedName>
        <fullName evidence="1">DUF2508 family protein</fullName>
    </submittedName>
</protein>